<dbReference type="InterPro" id="IPR003742">
    <property type="entry name" value="RlmH-like"/>
</dbReference>
<keyword evidence="2 5" id="KW-0808">Transferase</keyword>
<dbReference type="GO" id="GO:0006364">
    <property type="term" value="P:rRNA processing"/>
    <property type="evidence" value="ECO:0007669"/>
    <property type="project" value="InterPro"/>
</dbReference>
<name>A0A3B1AM49_9ZZZZ</name>
<evidence type="ECO:0000313" key="5">
    <source>
        <dbReference type="EMBL" id="VAW99389.1"/>
    </source>
</evidence>
<dbReference type="InterPro" id="IPR029028">
    <property type="entry name" value="Alpha/beta_knot_MTases"/>
</dbReference>
<evidence type="ECO:0000256" key="2">
    <source>
        <dbReference type="ARBA" id="ARBA00022679"/>
    </source>
</evidence>
<dbReference type="AlphaFoldDB" id="A0A3B1AM49"/>
<dbReference type="GO" id="GO:0008168">
    <property type="term" value="F:methyltransferase activity"/>
    <property type="evidence" value="ECO:0007669"/>
    <property type="project" value="UniProtKB-KW"/>
</dbReference>
<gene>
    <name evidence="5" type="ORF">MNBD_GAMMA22-1515</name>
</gene>
<dbReference type="EMBL" id="UOFS01000039">
    <property type="protein sequence ID" value="VAW99389.1"/>
    <property type="molecule type" value="Genomic_DNA"/>
</dbReference>
<dbReference type="PANTHER" id="PTHR33603">
    <property type="entry name" value="METHYLTRANSFERASE"/>
    <property type="match status" value="1"/>
</dbReference>
<accession>A0A3B1AM49</accession>
<evidence type="ECO:0000256" key="4">
    <source>
        <dbReference type="ARBA" id="ARBA00038303"/>
    </source>
</evidence>
<dbReference type="HAMAP" id="MF_00658">
    <property type="entry name" value="23SrRNA_methyltr_H"/>
    <property type="match status" value="1"/>
</dbReference>
<sequence length="144" mass="16272">MPAWVIEAYDEYSKRMPKEFTLDIIEVAAIRRTKNVDTKSIIKKEGAALLSAIPKNCKVVLLDGEGQQWSTAELAQNLDKWSNTGQNIALLVGGPDGHDDKCREHASQSWSLSRLTFPHPFVRVLIAEQLYRASCILKNHPYHK</sequence>
<dbReference type="NCBIfam" id="NF000986">
    <property type="entry name" value="PRK00103.1-4"/>
    <property type="match status" value="1"/>
</dbReference>
<reference evidence="5" key="1">
    <citation type="submission" date="2018-06" db="EMBL/GenBank/DDBJ databases">
        <authorList>
            <person name="Zhirakovskaya E."/>
        </authorList>
    </citation>
    <scope>NUCLEOTIDE SEQUENCE</scope>
</reference>
<dbReference type="Gene3D" id="3.40.1280.10">
    <property type="match status" value="1"/>
</dbReference>
<dbReference type="EC" id="2.1.1.177" evidence="5"/>
<protein>
    <submittedName>
        <fullName evidence="5">23S rRNA (Pseudouridine(1915)-N(3))-methyltransferase</fullName>
        <ecNumber evidence="5">2.1.1.177</ecNumber>
    </submittedName>
</protein>
<dbReference type="PANTHER" id="PTHR33603:SF1">
    <property type="entry name" value="RIBOSOMAL RNA LARGE SUBUNIT METHYLTRANSFERASE H"/>
    <property type="match status" value="1"/>
</dbReference>
<dbReference type="PIRSF" id="PIRSF004505">
    <property type="entry name" value="MT_bac"/>
    <property type="match status" value="1"/>
</dbReference>
<evidence type="ECO:0000256" key="3">
    <source>
        <dbReference type="ARBA" id="ARBA00022691"/>
    </source>
</evidence>
<dbReference type="Pfam" id="PF02590">
    <property type="entry name" value="SPOUT_MTase"/>
    <property type="match status" value="1"/>
</dbReference>
<dbReference type="GO" id="GO:0032259">
    <property type="term" value="P:methylation"/>
    <property type="evidence" value="ECO:0007669"/>
    <property type="project" value="UniProtKB-KW"/>
</dbReference>
<organism evidence="5">
    <name type="scientific">hydrothermal vent metagenome</name>
    <dbReference type="NCBI Taxonomy" id="652676"/>
    <lineage>
        <taxon>unclassified sequences</taxon>
        <taxon>metagenomes</taxon>
        <taxon>ecological metagenomes</taxon>
    </lineage>
</organism>
<evidence type="ECO:0000256" key="1">
    <source>
        <dbReference type="ARBA" id="ARBA00022603"/>
    </source>
</evidence>
<comment type="similarity">
    <text evidence="4">Belongs to the RNA methyltransferase RlmH family.</text>
</comment>
<keyword evidence="1 5" id="KW-0489">Methyltransferase</keyword>
<proteinExistence type="inferred from homology"/>
<dbReference type="InterPro" id="IPR029026">
    <property type="entry name" value="tRNA_m1G_MTases_N"/>
</dbReference>
<dbReference type="NCBIfam" id="TIGR00246">
    <property type="entry name" value="tRNA_RlmH_YbeA"/>
    <property type="match status" value="1"/>
</dbReference>
<keyword evidence="3" id="KW-0949">S-adenosyl-L-methionine</keyword>
<dbReference type="CDD" id="cd18081">
    <property type="entry name" value="RlmH-like"/>
    <property type="match status" value="1"/>
</dbReference>
<dbReference type="SUPFAM" id="SSF75217">
    <property type="entry name" value="alpha/beta knot"/>
    <property type="match status" value="1"/>
</dbReference>